<reference evidence="1 2" key="1">
    <citation type="submission" date="2023-07" db="EMBL/GenBank/DDBJ databases">
        <title>Sequencing the genomes of 1000 actinobacteria strains.</title>
        <authorList>
            <person name="Klenk H.-P."/>
        </authorList>
    </citation>
    <scope>NUCLEOTIDE SEQUENCE [LARGE SCALE GENOMIC DNA]</scope>
    <source>
        <strain evidence="1 2">DSM 44710</strain>
    </source>
</reference>
<evidence type="ECO:0000313" key="2">
    <source>
        <dbReference type="Proteomes" id="UP001240984"/>
    </source>
</evidence>
<keyword evidence="2" id="KW-1185">Reference proteome</keyword>
<comment type="caution">
    <text evidence="1">The sequence shown here is derived from an EMBL/GenBank/DDBJ whole genome shotgun (WGS) entry which is preliminary data.</text>
</comment>
<organism evidence="1 2">
    <name type="scientific">Catenuloplanes nepalensis</name>
    <dbReference type="NCBI Taxonomy" id="587533"/>
    <lineage>
        <taxon>Bacteria</taxon>
        <taxon>Bacillati</taxon>
        <taxon>Actinomycetota</taxon>
        <taxon>Actinomycetes</taxon>
        <taxon>Micromonosporales</taxon>
        <taxon>Micromonosporaceae</taxon>
        <taxon>Catenuloplanes</taxon>
    </lineage>
</organism>
<dbReference type="EMBL" id="JAUSRA010000001">
    <property type="protein sequence ID" value="MDP9792541.1"/>
    <property type="molecule type" value="Genomic_DNA"/>
</dbReference>
<protein>
    <submittedName>
        <fullName evidence="1">Uncharacterized protein</fullName>
    </submittedName>
</protein>
<evidence type="ECO:0000313" key="1">
    <source>
        <dbReference type="EMBL" id="MDP9792541.1"/>
    </source>
</evidence>
<gene>
    <name evidence="1" type="ORF">J2S43_001053</name>
</gene>
<name>A0ABT9MMJ1_9ACTN</name>
<sequence>MLGRPGREFGYRREVGWRVGPDGTAVCVHPYRVGLPPGRYASAGEPVPESADEGLLPSEEALRLPEALDDLEGWLVATLRVADDDEIFSAVRRAEQAAAVRFAPDAVVTALRRVLSRELTRR</sequence>
<dbReference type="Proteomes" id="UP001240984">
    <property type="component" value="Unassembled WGS sequence"/>
</dbReference>
<accession>A0ABT9MMJ1</accession>
<proteinExistence type="predicted"/>